<dbReference type="EMBL" id="NFMF01000004">
    <property type="protein sequence ID" value="PNH21980.1"/>
    <property type="molecule type" value="Genomic_DNA"/>
</dbReference>
<comment type="caution">
    <text evidence="9">The sequence shown here is derived from an EMBL/GenBank/DDBJ whole genome shotgun (WGS) entry which is preliminary data.</text>
</comment>
<feature type="transmembrane region" description="Helical" evidence="8">
    <location>
        <begin position="421"/>
        <end position="440"/>
    </location>
</feature>
<feature type="transmembrane region" description="Helical" evidence="8">
    <location>
        <begin position="156"/>
        <end position="174"/>
    </location>
</feature>
<feature type="transmembrane region" description="Helical" evidence="8">
    <location>
        <begin position="63"/>
        <end position="82"/>
    </location>
</feature>
<keyword evidence="7 8" id="KW-0472">Membrane</keyword>
<feature type="transmembrane region" description="Helical" evidence="8">
    <location>
        <begin position="391"/>
        <end position="409"/>
    </location>
</feature>
<evidence type="ECO:0000256" key="1">
    <source>
        <dbReference type="ARBA" id="ARBA00004429"/>
    </source>
</evidence>
<evidence type="ECO:0008006" key="11">
    <source>
        <dbReference type="Google" id="ProtNLM"/>
    </source>
</evidence>
<evidence type="ECO:0000256" key="4">
    <source>
        <dbReference type="ARBA" id="ARBA00022519"/>
    </source>
</evidence>
<gene>
    <name evidence="9" type="ORF">CAL30_03205</name>
</gene>
<dbReference type="GO" id="GO:0005886">
    <property type="term" value="C:plasma membrane"/>
    <property type="evidence" value="ECO:0007669"/>
    <property type="project" value="UniProtKB-SubCell"/>
</dbReference>
<dbReference type="Proteomes" id="UP000242958">
    <property type="component" value="Unassembled WGS sequence"/>
</dbReference>
<dbReference type="RefSeq" id="WP_102889284.1">
    <property type="nucleotide sequence ID" value="NZ_NFMF01000004.1"/>
</dbReference>
<sequence length="441" mass="49512">MKKLQRCMDWFCGAGNYQKKSGMNQQAWQQATAFTSMDFGWIILCVGMSLGAGIIFLPIQVGISGLLVFLIAALIGYPIAYAHQKLYLNVLIEAPICEDFAGIISGYLGKNWGFFLGILYFIFTTILIFLYSTALTNDSASFLMTFGVTTSNMSENIWYGLGLITAIVLIASQGEKVLMKVSSGMVFAKVIVIALLGLVMIPLWQVTHMFIPSEAAYMIKHVIILLPFIAMSIEFFVALGPIAIYYRSRHENKVVAHYRSLRIYHLSYIFLVVLVLFYTISFNLAMQHDQILQAYAENISALALAAKDLDDTWFKLLNLLLNIFAVVTAYFAMFLGFRDACMGIFRNVLKRYMSEQHINQQLLLYGSSVFCVLLCWGISVLNIPILRVTPFLGALIGLIACFLPVYVVMMLPDFKKYKGKVLYPIVGMGILLMISPLLAWL</sequence>
<keyword evidence="5 8" id="KW-0812">Transmembrane</keyword>
<feature type="transmembrane region" description="Helical" evidence="8">
    <location>
        <begin position="362"/>
        <end position="385"/>
    </location>
</feature>
<dbReference type="InterPro" id="IPR018227">
    <property type="entry name" value="Amino_acid_transport_2"/>
</dbReference>
<proteinExistence type="predicted"/>
<feature type="transmembrane region" description="Helical" evidence="8">
    <location>
        <begin position="112"/>
        <end position="136"/>
    </location>
</feature>
<dbReference type="PANTHER" id="PTHR35334">
    <property type="entry name" value="SERINE TRANSPORTER"/>
    <property type="match status" value="1"/>
</dbReference>
<evidence type="ECO:0000256" key="8">
    <source>
        <dbReference type="SAM" id="Phobius"/>
    </source>
</evidence>
<evidence type="ECO:0000256" key="3">
    <source>
        <dbReference type="ARBA" id="ARBA00022475"/>
    </source>
</evidence>
<keyword evidence="6 8" id="KW-1133">Transmembrane helix</keyword>
<evidence type="ECO:0000313" key="10">
    <source>
        <dbReference type="Proteomes" id="UP000242958"/>
    </source>
</evidence>
<evidence type="ECO:0000256" key="6">
    <source>
        <dbReference type="ARBA" id="ARBA00022989"/>
    </source>
</evidence>
<evidence type="ECO:0000256" key="7">
    <source>
        <dbReference type="ARBA" id="ARBA00023136"/>
    </source>
</evidence>
<feature type="transmembrane region" description="Helical" evidence="8">
    <location>
        <begin position="224"/>
        <end position="246"/>
    </location>
</feature>
<keyword evidence="4" id="KW-0997">Cell inner membrane</keyword>
<organism evidence="9 10">
    <name type="scientific">Megasphaera hutchinsoni</name>
    <dbReference type="NCBI Taxonomy" id="1588748"/>
    <lineage>
        <taxon>Bacteria</taxon>
        <taxon>Bacillati</taxon>
        <taxon>Bacillota</taxon>
        <taxon>Negativicutes</taxon>
        <taxon>Veillonellales</taxon>
        <taxon>Veillonellaceae</taxon>
        <taxon>Megasphaera</taxon>
    </lineage>
</organism>
<dbReference type="PANTHER" id="PTHR35334:SF4">
    <property type="entry name" value="SERINE TRANSPORTER-RELATED"/>
    <property type="match status" value="1"/>
</dbReference>
<dbReference type="AlphaFoldDB" id="A0A2J8BB33"/>
<comment type="subcellular location">
    <subcellularLocation>
        <location evidence="1">Cell inner membrane</location>
        <topology evidence="1">Multi-pass membrane protein</topology>
    </subcellularLocation>
</comment>
<reference evidence="9 10" key="1">
    <citation type="submission" date="2017-05" db="EMBL/GenBank/DDBJ databases">
        <authorList>
            <person name="Song R."/>
            <person name="Chenine A.L."/>
            <person name="Ruprecht R.M."/>
        </authorList>
    </citation>
    <scope>NUCLEOTIDE SEQUENCE [LARGE SCALE GENOMIC DNA]</scope>
    <source>
        <strain evidence="9 10">KA00229</strain>
    </source>
</reference>
<accession>A0A2J8BB33</accession>
<feature type="transmembrane region" description="Helical" evidence="8">
    <location>
        <begin position="319"/>
        <end position="341"/>
    </location>
</feature>
<evidence type="ECO:0000256" key="5">
    <source>
        <dbReference type="ARBA" id="ARBA00022692"/>
    </source>
</evidence>
<dbReference type="Pfam" id="PF03222">
    <property type="entry name" value="Trp_Tyr_perm"/>
    <property type="match status" value="1"/>
</dbReference>
<evidence type="ECO:0000256" key="2">
    <source>
        <dbReference type="ARBA" id="ARBA00022448"/>
    </source>
</evidence>
<protein>
    <recommendedName>
        <fullName evidence="11">Serine transporter</fullName>
    </recommendedName>
</protein>
<keyword evidence="3" id="KW-1003">Cell membrane</keyword>
<dbReference type="GO" id="GO:0003333">
    <property type="term" value="P:amino acid transmembrane transport"/>
    <property type="evidence" value="ECO:0007669"/>
    <property type="project" value="InterPro"/>
</dbReference>
<feature type="transmembrane region" description="Helical" evidence="8">
    <location>
        <begin position="186"/>
        <end position="204"/>
    </location>
</feature>
<evidence type="ECO:0000313" key="9">
    <source>
        <dbReference type="EMBL" id="PNH21980.1"/>
    </source>
</evidence>
<feature type="transmembrane region" description="Helical" evidence="8">
    <location>
        <begin position="39"/>
        <end position="57"/>
    </location>
</feature>
<name>A0A2J8BB33_9FIRM</name>
<feature type="transmembrane region" description="Helical" evidence="8">
    <location>
        <begin position="266"/>
        <end position="286"/>
    </location>
</feature>
<keyword evidence="2" id="KW-0813">Transport</keyword>